<dbReference type="EMBL" id="CAXHTA020000015">
    <property type="protein sequence ID" value="CAL5225958.1"/>
    <property type="molecule type" value="Genomic_DNA"/>
</dbReference>
<gene>
    <name evidence="2" type="primary">g8758</name>
    <name evidence="2" type="ORF">VP750_LOCUS7864</name>
</gene>
<evidence type="ECO:0000256" key="1">
    <source>
        <dbReference type="SAM" id="Phobius"/>
    </source>
</evidence>
<feature type="transmembrane region" description="Helical" evidence="1">
    <location>
        <begin position="76"/>
        <end position="97"/>
    </location>
</feature>
<feature type="transmembrane region" description="Helical" evidence="1">
    <location>
        <begin position="103"/>
        <end position="125"/>
    </location>
</feature>
<keyword evidence="3" id="KW-1185">Reference proteome</keyword>
<keyword evidence="1" id="KW-1133">Transmembrane helix</keyword>
<comment type="caution">
    <text evidence="2">The sequence shown here is derived from an EMBL/GenBank/DDBJ whole genome shotgun (WGS) entry which is preliminary data.</text>
</comment>
<keyword evidence="1" id="KW-0812">Transmembrane</keyword>
<evidence type="ECO:0000313" key="2">
    <source>
        <dbReference type="EMBL" id="CAL5225958.1"/>
    </source>
</evidence>
<sequence>MAWAVQFGGIVACQAYCSNSGPQTVFGTSGEFSPKRVCSYFYAFPWFKTSYQFFILLCTVACMVTGTTKPFRNTLTLLRAIGIVLSIDSTNNFLGAWSASTGILRTHVAVVFGGDAALVICLFLTEIVQATDFDQLWHQQALKDTRGASGRSSDVRGALSA</sequence>
<feature type="transmembrane region" description="Helical" evidence="1">
    <location>
        <begin position="41"/>
        <end position="64"/>
    </location>
</feature>
<accession>A0ABP1G7W6</accession>
<name>A0ABP1G7W6_9CHLO</name>
<evidence type="ECO:0000313" key="3">
    <source>
        <dbReference type="Proteomes" id="UP001497392"/>
    </source>
</evidence>
<organism evidence="2 3">
    <name type="scientific">Coccomyxa viridis</name>
    <dbReference type="NCBI Taxonomy" id="1274662"/>
    <lineage>
        <taxon>Eukaryota</taxon>
        <taxon>Viridiplantae</taxon>
        <taxon>Chlorophyta</taxon>
        <taxon>core chlorophytes</taxon>
        <taxon>Trebouxiophyceae</taxon>
        <taxon>Trebouxiophyceae incertae sedis</taxon>
        <taxon>Coccomyxaceae</taxon>
        <taxon>Coccomyxa</taxon>
    </lineage>
</organism>
<keyword evidence="1" id="KW-0472">Membrane</keyword>
<protein>
    <submittedName>
        <fullName evidence="2">G8758 protein</fullName>
    </submittedName>
</protein>
<proteinExistence type="predicted"/>
<reference evidence="2 3" key="1">
    <citation type="submission" date="2024-06" db="EMBL/GenBank/DDBJ databases">
        <authorList>
            <person name="Kraege A."/>
            <person name="Thomma B."/>
        </authorList>
    </citation>
    <scope>NUCLEOTIDE SEQUENCE [LARGE SCALE GENOMIC DNA]</scope>
</reference>
<dbReference type="Proteomes" id="UP001497392">
    <property type="component" value="Unassembled WGS sequence"/>
</dbReference>